<dbReference type="PANTHER" id="PTHR33630:SF9">
    <property type="entry name" value="CUTINASE 4"/>
    <property type="match status" value="1"/>
</dbReference>
<organism evidence="5 6">
    <name type="scientific">Nocardia thailandica</name>
    <dbReference type="NCBI Taxonomy" id="257275"/>
    <lineage>
        <taxon>Bacteria</taxon>
        <taxon>Bacillati</taxon>
        <taxon>Actinomycetota</taxon>
        <taxon>Actinomycetes</taxon>
        <taxon>Mycobacteriales</taxon>
        <taxon>Nocardiaceae</taxon>
        <taxon>Nocardia</taxon>
    </lineage>
</organism>
<proteinExistence type="inferred from homology"/>
<comment type="similarity">
    <text evidence="1">Belongs to the cutinase family.</text>
</comment>
<dbReference type="InterPro" id="IPR029058">
    <property type="entry name" value="AB_hydrolase_fold"/>
</dbReference>
<keyword evidence="3" id="KW-0378">Hydrolase</keyword>
<evidence type="ECO:0000256" key="3">
    <source>
        <dbReference type="ARBA" id="ARBA00022801"/>
    </source>
</evidence>
<reference evidence="5 6" key="1">
    <citation type="submission" date="2024-10" db="EMBL/GenBank/DDBJ databases">
        <title>The Natural Products Discovery Center: Release of the First 8490 Sequenced Strains for Exploring Actinobacteria Biosynthetic Diversity.</title>
        <authorList>
            <person name="Kalkreuter E."/>
            <person name="Kautsar S.A."/>
            <person name="Yang D."/>
            <person name="Bader C.D."/>
            <person name="Teijaro C.N."/>
            <person name="Fluegel L."/>
            <person name="Davis C.M."/>
            <person name="Simpson J.R."/>
            <person name="Lauterbach L."/>
            <person name="Steele A.D."/>
            <person name="Gui C."/>
            <person name="Meng S."/>
            <person name="Li G."/>
            <person name="Viehrig K."/>
            <person name="Ye F."/>
            <person name="Su P."/>
            <person name="Kiefer A.F."/>
            <person name="Nichols A."/>
            <person name="Cepeda A.J."/>
            <person name="Yan W."/>
            <person name="Fan B."/>
            <person name="Jiang Y."/>
            <person name="Adhikari A."/>
            <person name="Zheng C.-J."/>
            <person name="Schuster L."/>
            <person name="Cowan T.M."/>
            <person name="Smanski M.J."/>
            <person name="Chevrette M.G."/>
            <person name="De Carvalho L.P.S."/>
            <person name="Shen B."/>
        </authorList>
    </citation>
    <scope>NUCLEOTIDE SEQUENCE [LARGE SCALE GENOMIC DNA]</scope>
    <source>
        <strain evidence="5 6">NPDC004045</strain>
    </source>
</reference>
<dbReference type="Pfam" id="PF01083">
    <property type="entry name" value="Cutinase"/>
    <property type="match status" value="1"/>
</dbReference>
<evidence type="ECO:0000256" key="4">
    <source>
        <dbReference type="ARBA" id="ARBA00023157"/>
    </source>
</evidence>
<sequence length="204" mass="20749">MLTVLLLAAGLGTAANLGATARAQDCATVDVVVARGTHEPGYLGSGVGDPLYARLSADLGVDTSAYRVNYPADLLVPSSVADGTHDMTAHIMAQAEACPDQRFVVVGYSQGALVAHGTLGTTQVAILPGIAVLPIEYAPRVMAVLLFGDPVRLVGGGVAAAYADRTGNYCTAGDPICAGGIFYANHSAYGWAFGPAVDLVGSRL</sequence>
<keyword evidence="6" id="KW-1185">Reference proteome</keyword>
<evidence type="ECO:0000313" key="5">
    <source>
        <dbReference type="EMBL" id="MFF0543732.1"/>
    </source>
</evidence>
<dbReference type="SUPFAM" id="SSF53474">
    <property type="entry name" value="alpha/beta-Hydrolases"/>
    <property type="match status" value="1"/>
</dbReference>
<name>A0ABW6PMW8_9NOCA</name>
<comment type="caution">
    <text evidence="5">The sequence shown here is derived from an EMBL/GenBank/DDBJ whole genome shotgun (WGS) entry which is preliminary data.</text>
</comment>
<gene>
    <name evidence="5" type="ORF">ACFYTF_12950</name>
</gene>
<keyword evidence="2" id="KW-0719">Serine esterase</keyword>
<evidence type="ECO:0000256" key="2">
    <source>
        <dbReference type="ARBA" id="ARBA00022487"/>
    </source>
</evidence>
<evidence type="ECO:0000256" key="1">
    <source>
        <dbReference type="ARBA" id="ARBA00007534"/>
    </source>
</evidence>
<protein>
    <submittedName>
        <fullName evidence="5">Cutinase family protein</fullName>
    </submittedName>
</protein>
<evidence type="ECO:0000313" key="6">
    <source>
        <dbReference type="Proteomes" id="UP001601444"/>
    </source>
</evidence>
<dbReference type="Gene3D" id="3.40.50.1820">
    <property type="entry name" value="alpha/beta hydrolase"/>
    <property type="match status" value="1"/>
</dbReference>
<accession>A0ABW6PMW8</accession>
<dbReference type="SMART" id="SM01110">
    <property type="entry name" value="Cutinase"/>
    <property type="match status" value="1"/>
</dbReference>
<dbReference type="EMBL" id="JBIAMX010000006">
    <property type="protein sequence ID" value="MFF0543732.1"/>
    <property type="molecule type" value="Genomic_DNA"/>
</dbReference>
<dbReference type="Proteomes" id="UP001601444">
    <property type="component" value="Unassembled WGS sequence"/>
</dbReference>
<keyword evidence="4" id="KW-1015">Disulfide bond</keyword>
<dbReference type="InterPro" id="IPR000675">
    <property type="entry name" value="Cutinase/axe"/>
</dbReference>
<dbReference type="PANTHER" id="PTHR33630">
    <property type="entry name" value="CUTINASE RV1984C-RELATED-RELATED"/>
    <property type="match status" value="1"/>
</dbReference>
<dbReference type="RefSeq" id="WP_043651152.1">
    <property type="nucleotide sequence ID" value="NZ_JBIAMX010000006.1"/>
</dbReference>